<evidence type="ECO:0000313" key="11">
    <source>
        <dbReference type="Proteomes" id="UP000217265"/>
    </source>
</evidence>
<evidence type="ECO:0000256" key="7">
    <source>
        <dbReference type="ARBA" id="ARBA00023136"/>
    </source>
</evidence>
<accession>A0A290Q7U5</accession>
<keyword evidence="4 8" id="KW-0812">Transmembrane</keyword>
<evidence type="ECO:0000256" key="4">
    <source>
        <dbReference type="ARBA" id="ARBA00022692"/>
    </source>
</evidence>
<dbReference type="RefSeq" id="WP_096056350.1">
    <property type="nucleotide sequence ID" value="NZ_CP023344.1"/>
</dbReference>
<dbReference type="GO" id="GO:0009103">
    <property type="term" value="P:lipopolysaccharide biosynthetic process"/>
    <property type="evidence" value="ECO:0007669"/>
    <property type="project" value="UniProtKB-KW"/>
</dbReference>
<protein>
    <submittedName>
        <fullName evidence="10">Glycosyltransferase</fullName>
    </submittedName>
</protein>
<evidence type="ECO:0000256" key="3">
    <source>
        <dbReference type="ARBA" id="ARBA00022679"/>
    </source>
</evidence>
<dbReference type="InterPro" id="IPR050256">
    <property type="entry name" value="Glycosyltransferase_2"/>
</dbReference>
<dbReference type="PANTHER" id="PTHR48090">
    <property type="entry name" value="UNDECAPRENYL-PHOSPHATE 4-DEOXY-4-FORMAMIDO-L-ARABINOSE TRANSFERASE-RELATED"/>
    <property type="match status" value="1"/>
</dbReference>
<dbReference type="InterPro" id="IPR029044">
    <property type="entry name" value="Nucleotide-diphossugar_trans"/>
</dbReference>
<evidence type="ECO:0000256" key="5">
    <source>
        <dbReference type="ARBA" id="ARBA00022985"/>
    </source>
</evidence>
<dbReference type="OrthoDB" id="9807778at2"/>
<name>A0A290Q7U5_9BACT</name>
<evidence type="ECO:0000256" key="8">
    <source>
        <dbReference type="SAM" id="Phobius"/>
    </source>
</evidence>
<gene>
    <name evidence="10" type="ORF">CMV30_12535</name>
</gene>
<dbReference type="AlphaFoldDB" id="A0A290Q7U5"/>
<dbReference type="EMBL" id="CP023344">
    <property type="protein sequence ID" value="ATC64719.1"/>
    <property type="molecule type" value="Genomic_DNA"/>
</dbReference>
<keyword evidence="6 8" id="KW-1133">Transmembrane helix</keyword>
<evidence type="ECO:0000313" key="10">
    <source>
        <dbReference type="EMBL" id="ATC64719.1"/>
    </source>
</evidence>
<dbReference type="GO" id="GO:0005886">
    <property type="term" value="C:plasma membrane"/>
    <property type="evidence" value="ECO:0007669"/>
    <property type="project" value="TreeGrafter"/>
</dbReference>
<feature type="transmembrane region" description="Helical" evidence="8">
    <location>
        <begin position="261"/>
        <end position="285"/>
    </location>
</feature>
<evidence type="ECO:0000256" key="6">
    <source>
        <dbReference type="ARBA" id="ARBA00022989"/>
    </source>
</evidence>
<evidence type="ECO:0000256" key="1">
    <source>
        <dbReference type="ARBA" id="ARBA00022475"/>
    </source>
</evidence>
<evidence type="ECO:0000256" key="2">
    <source>
        <dbReference type="ARBA" id="ARBA00022676"/>
    </source>
</evidence>
<sequence length="311" mass="34033">MSNTPALSFVIPLYFSAGTIRPLVKAIEALVIEGGHEIVLVNDGSRDETAAVCRELVHEAKVPLVYIEHARNFGEHNAVLTGWRHACGTHVVNLDDDGQNLPAEAVRLWEQAKAERLDVVYGWYAEKKHSPWRNAGSWLTNKMTDWALDKPKGFYLSSFRCVSAFAAGEVAANSGPFPYIDGLLLQATQRIGSLEVRHAERVVGKSGYTLRRLVRLWASSFVNFSVMPLRIATLLGVTMGLGGMIAVGGVVYLWATGRGPVFGWGSLMAALLLFSGVQLLLLGVIGEYIGRMFLTINQRPQAVVREVTRGG</sequence>
<evidence type="ECO:0000259" key="9">
    <source>
        <dbReference type="Pfam" id="PF00535"/>
    </source>
</evidence>
<keyword evidence="7 8" id="KW-0472">Membrane</keyword>
<dbReference type="PANTHER" id="PTHR48090:SF3">
    <property type="entry name" value="UNDECAPRENYL-PHOSPHATE 4-DEOXY-4-FORMAMIDO-L-ARABINOSE TRANSFERASE"/>
    <property type="match status" value="1"/>
</dbReference>
<feature type="domain" description="Glycosyltransferase 2-like" evidence="9">
    <location>
        <begin position="8"/>
        <end position="148"/>
    </location>
</feature>
<organism evidence="10 11">
    <name type="scientific">Nibricoccus aquaticus</name>
    <dbReference type="NCBI Taxonomy" id="2576891"/>
    <lineage>
        <taxon>Bacteria</taxon>
        <taxon>Pseudomonadati</taxon>
        <taxon>Verrucomicrobiota</taxon>
        <taxon>Opitutia</taxon>
        <taxon>Opitutales</taxon>
        <taxon>Opitutaceae</taxon>
        <taxon>Nibricoccus</taxon>
    </lineage>
</organism>
<dbReference type="GO" id="GO:0099621">
    <property type="term" value="F:undecaprenyl-phosphate 4-deoxy-4-formamido-L-arabinose transferase activity"/>
    <property type="evidence" value="ECO:0007669"/>
    <property type="project" value="TreeGrafter"/>
</dbReference>
<feature type="transmembrane region" description="Helical" evidence="8">
    <location>
        <begin position="231"/>
        <end position="255"/>
    </location>
</feature>
<keyword evidence="3 10" id="KW-0808">Transferase</keyword>
<dbReference type="SUPFAM" id="SSF53448">
    <property type="entry name" value="Nucleotide-diphospho-sugar transferases"/>
    <property type="match status" value="1"/>
</dbReference>
<dbReference type="InterPro" id="IPR001173">
    <property type="entry name" value="Glyco_trans_2-like"/>
</dbReference>
<dbReference type="Pfam" id="PF00535">
    <property type="entry name" value="Glycos_transf_2"/>
    <property type="match status" value="1"/>
</dbReference>
<reference evidence="10 11" key="1">
    <citation type="submission" date="2017-09" db="EMBL/GenBank/DDBJ databases">
        <title>Complete genome sequence of Verrucomicrobial strain HZ-65, isolated from freshwater.</title>
        <authorList>
            <person name="Choi A."/>
        </authorList>
    </citation>
    <scope>NUCLEOTIDE SEQUENCE [LARGE SCALE GENOMIC DNA]</scope>
    <source>
        <strain evidence="10 11">HZ-65</strain>
    </source>
</reference>
<dbReference type="Gene3D" id="3.90.550.10">
    <property type="entry name" value="Spore Coat Polysaccharide Biosynthesis Protein SpsA, Chain A"/>
    <property type="match status" value="1"/>
</dbReference>
<dbReference type="KEGG" id="vbh:CMV30_12535"/>
<keyword evidence="1" id="KW-1003">Cell membrane</keyword>
<keyword evidence="2" id="KW-0328">Glycosyltransferase</keyword>
<keyword evidence="5" id="KW-0448">Lipopolysaccharide biosynthesis</keyword>
<proteinExistence type="predicted"/>
<keyword evidence="11" id="KW-1185">Reference proteome</keyword>
<dbReference type="Proteomes" id="UP000217265">
    <property type="component" value="Chromosome"/>
</dbReference>